<organism evidence="9 10">
    <name type="scientific">Fonsecaea multimorphosa CBS 102226</name>
    <dbReference type="NCBI Taxonomy" id="1442371"/>
    <lineage>
        <taxon>Eukaryota</taxon>
        <taxon>Fungi</taxon>
        <taxon>Dikarya</taxon>
        <taxon>Ascomycota</taxon>
        <taxon>Pezizomycotina</taxon>
        <taxon>Eurotiomycetes</taxon>
        <taxon>Chaetothyriomycetidae</taxon>
        <taxon>Chaetothyriales</taxon>
        <taxon>Herpotrichiellaceae</taxon>
        <taxon>Fonsecaea</taxon>
    </lineage>
</organism>
<evidence type="ECO:0000313" key="10">
    <source>
        <dbReference type="Proteomes" id="UP000053411"/>
    </source>
</evidence>
<evidence type="ECO:0000256" key="2">
    <source>
        <dbReference type="ARBA" id="ARBA00022448"/>
    </source>
</evidence>
<dbReference type="GO" id="GO:0022857">
    <property type="term" value="F:transmembrane transporter activity"/>
    <property type="evidence" value="ECO:0007669"/>
    <property type="project" value="InterPro"/>
</dbReference>
<gene>
    <name evidence="9" type="ORF">Z520_11407</name>
</gene>
<dbReference type="AlphaFoldDB" id="A0A0D2I6U0"/>
<dbReference type="InterPro" id="IPR036259">
    <property type="entry name" value="MFS_trans_sf"/>
</dbReference>
<dbReference type="PANTHER" id="PTHR43791">
    <property type="entry name" value="PERMEASE-RELATED"/>
    <property type="match status" value="1"/>
</dbReference>
<dbReference type="VEuPathDB" id="FungiDB:Z520_11407"/>
<keyword evidence="3 7" id="KW-0812">Transmembrane</keyword>
<feature type="transmembrane region" description="Helical" evidence="7">
    <location>
        <begin position="186"/>
        <end position="204"/>
    </location>
</feature>
<feature type="region of interest" description="Disordered" evidence="6">
    <location>
        <begin position="1"/>
        <end position="34"/>
    </location>
</feature>
<dbReference type="FunFam" id="1.20.1250.20:FF:000013">
    <property type="entry name" value="MFS general substrate transporter"/>
    <property type="match status" value="1"/>
</dbReference>
<protein>
    <recommendedName>
        <fullName evidence="8">Major facilitator superfamily (MFS) profile domain-containing protein</fullName>
    </recommendedName>
</protein>
<dbReference type="RefSeq" id="XP_016627054.1">
    <property type="nucleotide sequence ID" value="XM_016781896.1"/>
</dbReference>
<dbReference type="PROSITE" id="PS50850">
    <property type="entry name" value="MFS"/>
    <property type="match status" value="1"/>
</dbReference>
<dbReference type="EMBL" id="KN848099">
    <property type="protein sequence ID" value="KIX92931.1"/>
    <property type="molecule type" value="Genomic_DNA"/>
</dbReference>
<feature type="transmembrane region" description="Helical" evidence="7">
    <location>
        <begin position="216"/>
        <end position="238"/>
    </location>
</feature>
<dbReference type="InterPro" id="IPR011701">
    <property type="entry name" value="MFS"/>
</dbReference>
<evidence type="ECO:0000256" key="6">
    <source>
        <dbReference type="SAM" id="MobiDB-lite"/>
    </source>
</evidence>
<dbReference type="Pfam" id="PF07690">
    <property type="entry name" value="MFS_1"/>
    <property type="match status" value="1"/>
</dbReference>
<dbReference type="InterPro" id="IPR020846">
    <property type="entry name" value="MFS_dom"/>
</dbReference>
<evidence type="ECO:0000313" key="9">
    <source>
        <dbReference type="EMBL" id="KIX92931.1"/>
    </source>
</evidence>
<dbReference type="Proteomes" id="UP000053411">
    <property type="component" value="Unassembled WGS sequence"/>
</dbReference>
<evidence type="ECO:0000256" key="3">
    <source>
        <dbReference type="ARBA" id="ARBA00022692"/>
    </source>
</evidence>
<feature type="transmembrane region" description="Helical" evidence="7">
    <location>
        <begin position="323"/>
        <end position="343"/>
    </location>
</feature>
<keyword evidence="10" id="KW-1185">Reference proteome</keyword>
<accession>A0A0D2I6U0</accession>
<feature type="transmembrane region" description="Helical" evidence="7">
    <location>
        <begin position="350"/>
        <end position="369"/>
    </location>
</feature>
<proteinExistence type="predicted"/>
<feature type="transmembrane region" description="Helical" evidence="7">
    <location>
        <begin position="100"/>
        <end position="117"/>
    </location>
</feature>
<feature type="domain" description="Major facilitator superfamily (MFS) profile" evidence="8">
    <location>
        <begin position="57"/>
        <end position="467"/>
    </location>
</feature>
<dbReference type="GO" id="GO:0016020">
    <property type="term" value="C:membrane"/>
    <property type="evidence" value="ECO:0007669"/>
    <property type="project" value="UniProtKB-SubCell"/>
</dbReference>
<evidence type="ECO:0000256" key="4">
    <source>
        <dbReference type="ARBA" id="ARBA00022989"/>
    </source>
</evidence>
<evidence type="ECO:0000256" key="1">
    <source>
        <dbReference type="ARBA" id="ARBA00004141"/>
    </source>
</evidence>
<keyword evidence="2" id="KW-0813">Transport</keyword>
<keyword evidence="4 7" id="KW-1133">Transmembrane helix</keyword>
<feature type="transmembrane region" description="Helical" evidence="7">
    <location>
        <begin position="154"/>
        <end position="174"/>
    </location>
</feature>
<keyword evidence="5 7" id="KW-0472">Membrane</keyword>
<feature type="compositionally biased region" description="Basic and acidic residues" evidence="6">
    <location>
        <begin position="1"/>
        <end position="20"/>
    </location>
</feature>
<reference evidence="9 10" key="1">
    <citation type="submission" date="2015-01" db="EMBL/GenBank/DDBJ databases">
        <title>The Genome Sequence of Fonsecaea multimorphosa CBS 102226.</title>
        <authorList>
            <consortium name="The Broad Institute Genomics Platform"/>
            <person name="Cuomo C."/>
            <person name="de Hoog S."/>
            <person name="Gorbushina A."/>
            <person name="Stielow B."/>
            <person name="Teixiera M."/>
            <person name="Abouelleil A."/>
            <person name="Chapman S.B."/>
            <person name="Priest M."/>
            <person name="Young S.K."/>
            <person name="Wortman J."/>
            <person name="Nusbaum C."/>
            <person name="Birren B."/>
        </authorList>
    </citation>
    <scope>NUCLEOTIDE SEQUENCE [LARGE SCALE GENOMIC DNA]</scope>
    <source>
        <strain evidence="9 10">CBS 102226</strain>
    </source>
</reference>
<feature type="transmembrane region" description="Helical" evidence="7">
    <location>
        <begin position="410"/>
        <end position="431"/>
    </location>
</feature>
<dbReference type="Gene3D" id="1.20.1250.20">
    <property type="entry name" value="MFS general substrate transporter like domains"/>
    <property type="match status" value="2"/>
</dbReference>
<feature type="transmembrane region" description="Helical" evidence="7">
    <location>
        <begin position="443"/>
        <end position="463"/>
    </location>
</feature>
<dbReference type="GeneID" id="27717153"/>
<evidence type="ECO:0000256" key="7">
    <source>
        <dbReference type="SAM" id="Phobius"/>
    </source>
</evidence>
<feature type="transmembrane region" description="Helical" evidence="7">
    <location>
        <begin position="375"/>
        <end position="398"/>
    </location>
</feature>
<dbReference type="PANTHER" id="PTHR43791:SF24">
    <property type="entry name" value="NICOTINIC ACID PLASMA MEMBRANE TRANSPORTER"/>
    <property type="match status" value="1"/>
</dbReference>
<name>A0A0D2I6U0_9EURO</name>
<dbReference type="FunFam" id="1.20.1250.20:FF:000018">
    <property type="entry name" value="MFS transporter permease"/>
    <property type="match status" value="1"/>
</dbReference>
<comment type="subcellular location">
    <subcellularLocation>
        <location evidence="1">Membrane</location>
        <topology evidence="1">Multi-pass membrane protein</topology>
    </subcellularLocation>
</comment>
<evidence type="ECO:0000256" key="5">
    <source>
        <dbReference type="ARBA" id="ARBA00023136"/>
    </source>
</evidence>
<feature type="transmembrane region" description="Helical" evidence="7">
    <location>
        <begin position="285"/>
        <end position="311"/>
    </location>
</feature>
<sequence length="495" mass="54461">MDKVDIKPEFAVDATTDHSKSGGSTSSKVPDDHDDDASIVVDPVLERRVLRKFDLLVCPQLGLLLLLCQLDRSNIGNAVVFGLVDSLGLVGIEFNNLSMLFYVLYIVFEIPWVMAVKRFGPNKVLAIALVSWSAVTIGTGFIHNYHQAIACRLLLGLTEAGTVPALTFIVSTIYNRQDQAKRIATLYIASAASGAFGGLIAYGIQSMGARHGLEAWRWLFIVEGIISIVLGGICWLSLPSSPERAWFLNQEEREMMAARKRRNLLYKGSDEFSWSWVRMAFKDPFVYGAAAAMFCSTIPLYGLATFLPTIIRGLGYSSLQANYFTIPVYVFVTIVVIIVSYLSDRFQQRSFFAIGAAWACVVGYAIAIGSSKPGVGYFAMFLVVAGVYPFNNMVITWVSNNISPEHKRSVAIPLFFSLANSAGLVASQIYPSRDGPRYVMGNSVSLGVEAFASLIVIAMYLLVRRRNQQKEKLVAQGATENGKLGDQALDFKYAY</sequence>
<feature type="transmembrane region" description="Helical" evidence="7">
    <location>
        <begin position="124"/>
        <end position="142"/>
    </location>
</feature>
<dbReference type="OrthoDB" id="2962993at2759"/>
<evidence type="ECO:0000259" key="8">
    <source>
        <dbReference type="PROSITE" id="PS50850"/>
    </source>
</evidence>
<dbReference type="SUPFAM" id="SSF103473">
    <property type="entry name" value="MFS general substrate transporter"/>
    <property type="match status" value="1"/>
</dbReference>